<protein>
    <recommendedName>
        <fullName evidence="4">DNA-binding domain-containing protein</fullName>
    </recommendedName>
</protein>
<gene>
    <name evidence="2" type="ORF">GCM10023205_03870</name>
</gene>
<organism evidence="2 3">
    <name type="scientific">Yinghuangia aomiensis</name>
    <dbReference type="NCBI Taxonomy" id="676205"/>
    <lineage>
        <taxon>Bacteria</taxon>
        <taxon>Bacillati</taxon>
        <taxon>Actinomycetota</taxon>
        <taxon>Actinomycetes</taxon>
        <taxon>Kitasatosporales</taxon>
        <taxon>Streptomycetaceae</taxon>
        <taxon>Yinghuangia</taxon>
    </lineage>
</organism>
<evidence type="ECO:0008006" key="4">
    <source>
        <dbReference type="Google" id="ProtNLM"/>
    </source>
</evidence>
<proteinExistence type="predicted"/>
<evidence type="ECO:0000313" key="2">
    <source>
        <dbReference type="EMBL" id="GAA4947217.1"/>
    </source>
</evidence>
<comment type="caution">
    <text evidence="2">The sequence shown here is derived from an EMBL/GenBank/DDBJ whole genome shotgun (WGS) entry which is preliminary data.</text>
</comment>
<dbReference type="Proteomes" id="UP001500466">
    <property type="component" value="Unassembled WGS sequence"/>
</dbReference>
<keyword evidence="3" id="KW-1185">Reference proteome</keyword>
<name>A0ABP9GLA1_9ACTN</name>
<dbReference type="EMBL" id="BAABHS010000001">
    <property type="protein sequence ID" value="GAA4947217.1"/>
    <property type="molecule type" value="Genomic_DNA"/>
</dbReference>
<sequence>MLAGHDTRLVGCMGTGFDLSRRIHRPADLLDLIYTIRDGNIDEGIWLEWKSGLDLKAKAGQFHVARAVVGMANRMPETAARFCEGHGYLLVGVERGQVGGIAEVDSIDLGRWVEAYAGDGPRWSPRYIRAESADGSSVDVLVVEVEPPRWGDPIHCFRKMYDYAADGTVFVRRLSETAPAKSREINALSQRLLASRNQLQIGVEVAGGVPLGAVDVGERDLGAWVVRAAADALEPLERAEVREAARAASGGVVDLDADPDFQVRRASRVSRAREVAESSAAVSAAQAAAQELERRKAAVFEQPGVMGWLAGSEPDPRTGAQYRAEVAAYTRELAEALPEAVRVGASWLVAPLELRLSNPTDGHLKLVEVELYVPGEVESVVPEANEAALPEPPRPYGPRLRAATFGSIPVPGGLYMNASVLAAGNASPSYRGPVIRNGGSTTVVFPATDLRAREILDLDPVVLVVYAPAPRVIHAQWKATCTNRDGVVSGTLELPVSQAPGLDLAAILAD</sequence>
<feature type="coiled-coil region" evidence="1">
    <location>
        <begin position="275"/>
        <end position="302"/>
    </location>
</feature>
<accession>A0ABP9GLA1</accession>
<reference evidence="3" key="1">
    <citation type="journal article" date="2019" name="Int. J. Syst. Evol. Microbiol.">
        <title>The Global Catalogue of Microorganisms (GCM) 10K type strain sequencing project: providing services to taxonomists for standard genome sequencing and annotation.</title>
        <authorList>
            <consortium name="The Broad Institute Genomics Platform"/>
            <consortium name="The Broad Institute Genome Sequencing Center for Infectious Disease"/>
            <person name="Wu L."/>
            <person name="Ma J."/>
        </authorList>
    </citation>
    <scope>NUCLEOTIDE SEQUENCE [LARGE SCALE GENOMIC DNA]</scope>
    <source>
        <strain evidence="3">JCM 17986</strain>
    </source>
</reference>
<evidence type="ECO:0000256" key="1">
    <source>
        <dbReference type="SAM" id="Coils"/>
    </source>
</evidence>
<keyword evidence="1" id="KW-0175">Coiled coil</keyword>
<evidence type="ECO:0000313" key="3">
    <source>
        <dbReference type="Proteomes" id="UP001500466"/>
    </source>
</evidence>